<reference evidence="1" key="1">
    <citation type="submission" date="2023-10" db="EMBL/GenBank/DDBJ databases">
        <authorList>
            <person name="Rodriguez Cubillos JULIANA M."/>
            <person name="De Vega J."/>
        </authorList>
    </citation>
    <scope>NUCLEOTIDE SEQUENCE</scope>
</reference>
<dbReference type="Proteomes" id="UP001177021">
    <property type="component" value="Unassembled WGS sequence"/>
</dbReference>
<proteinExistence type="predicted"/>
<name>A0ACB0IXD7_TRIPR</name>
<sequence>MKFITILIIFFFILPFTLAQLKFGYYSFTCPIAEEIVSEVVQNYYQNDVTIAGALIRLHYHDCISNGCDASILIDSKENRKSEKEARPNLTLRGFNLIDDIKSALEQQCPKTVSCADIITMATREAIALANGPRYHVLTGRRDGLVSNALNVTIPGTLLNVPQALKKFNSKGLTLEDMVTLIGAHTIGFSKCNFFQNRLSSFRSGRIDPTMDPNLNAYLVKQCGSIFKPSGNHTSVFLDVETPFDFDNKFYKQIINKRGILKIDQQIALDPLSRKLVRNFASGNFNFWDRFGVSWNKLGRIDVLVGNEGEIRRNCRAFNKDI</sequence>
<protein>
    <submittedName>
        <fullName evidence="1">Uncharacterized protein</fullName>
    </submittedName>
</protein>
<organism evidence="1 2">
    <name type="scientific">Trifolium pratense</name>
    <name type="common">Red clover</name>
    <dbReference type="NCBI Taxonomy" id="57577"/>
    <lineage>
        <taxon>Eukaryota</taxon>
        <taxon>Viridiplantae</taxon>
        <taxon>Streptophyta</taxon>
        <taxon>Embryophyta</taxon>
        <taxon>Tracheophyta</taxon>
        <taxon>Spermatophyta</taxon>
        <taxon>Magnoliopsida</taxon>
        <taxon>eudicotyledons</taxon>
        <taxon>Gunneridae</taxon>
        <taxon>Pentapetalae</taxon>
        <taxon>rosids</taxon>
        <taxon>fabids</taxon>
        <taxon>Fabales</taxon>
        <taxon>Fabaceae</taxon>
        <taxon>Papilionoideae</taxon>
        <taxon>50 kb inversion clade</taxon>
        <taxon>NPAAA clade</taxon>
        <taxon>Hologalegina</taxon>
        <taxon>IRL clade</taxon>
        <taxon>Trifolieae</taxon>
        <taxon>Trifolium</taxon>
    </lineage>
</organism>
<gene>
    <name evidence="1" type="ORF">MILVUS5_LOCUS7641</name>
</gene>
<comment type="caution">
    <text evidence="1">The sequence shown here is derived from an EMBL/GenBank/DDBJ whole genome shotgun (WGS) entry which is preliminary data.</text>
</comment>
<evidence type="ECO:0000313" key="1">
    <source>
        <dbReference type="EMBL" id="CAJ2637266.1"/>
    </source>
</evidence>
<keyword evidence="2" id="KW-1185">Reference proteome</keyword>
<dbReference type="EMBL" id="CASHSV030000013">
    <property type="protein sequence ID" value="CAJ2637266.1"/>
    <property type="molecule type" value="Genomic_DNA"/>
</dbReference>
<accession>A0ACB0IXD7</accession>
<evidence type="ECO:0000313" key="2">
    <source>
        <dbReference type="Proteomes" id="UP001177021"/>
    </source>
</evidence>